<feature type="transmembrane region" description="Helical" evidence="1">
    <location>
        <begin position="81"/>
        <end position="101"/>
    </location>
</feature>
<gene>
    <name evidence="2" type="ORF">AMQ22_00775</name>
</gene>
<evidence type="ECO:0000313" key="3">
    <source>
        <dbReference type="Proteomes" id="UP000075398"/>
    </source>
</evidence>
<name>A0A150J5W2_9EURY</name>
<keyword evidence="1" id="KW-0472">Membrane</keyword>
<protein>
    <submittedName>
        <fullName evidence="2">Uncharacterized protein</fullName>
    </submittedName>
</protein>
<evidence type="ECO:0000313" key="2">
    <source>
        <dbReference type="EMBL" id="KYC52505.1"/>
    </source>
</evidence>
<comment type="caution">
    <text evidence="2">The sequence shown here is derived from an EMBL/GenBank/DDBJ whole genome shotgun (WGS) entry which is preliminary data.</text>
</comment>
<dbReference type="AlphaFoldDB" id="A0A150J5W2"/>
<keyword evidence="1" id="KW-0812">Transmembrane</keyword>
<sequence>MKIKEGTIPKEIISDNESRLLPNSAQLLFLLAKNPSKLSKKIHTSTILEASNNSPLRMEYMAKNPKVPLINVKISGKETKFAIPGLFMISFLIKFHAYVLFNGVQYK</sequence>
<dbReference type="Proteomes" id="UP000075398">
    <property type="component" value="Unassembled WGS sequence"/>
</dbReference>
<keyword evidence="1" id="KW-1133">Transmembrane helix</keyword>
<reference evidence="2 3" key="1">
    <citation type="journal article" date="2016" name="ISME J.">
        <title>Chasing the elusive Euryarchaeota class WSA2: genomes reveal a uniquely fastidious methyl-reducing methanogen.</title>
        <authorList>
            <person name="Nobu M.K."/>
            <person name="Narihiro T."/>
            <person name="Kuroda K."/>
            <person name="Mei R."/>
            <person name="Liu W.T."/>
        </authorList>
    </citation>
    <scope>NUCLEOTIDE SEQUENCE [LARGE SCALE GENOMIC DNA]</scope>
    <source>
        <strain evidence="2">U1lsi0528_Bin055</strain>
    </source>
</reference>
<evidence type="ECO:0000256" key="1">
    <source>
        <dbReference type="SAM" id="Phobius"/>
    </source>
</evidence>
<accession>A0A150J5W2</accession>
<organism evidence="2 3">
    <name type="scientific">Candidatus Methanofastidiosum methylothiophilum</name>
    <dbReference type="NCBI Taxonomy" id="1705564"/>
    <lineage>
        <taxon>Archaea</taxon>
        <taxon>Methanobacteriati</taxon>
        <taxon>Methanobacteriota</taxon>
        <taxon>Stenosarchaea group</taxon>
        <taxon>Candidatus Methanofastidiosia</taxon>
        <taxon>Candidatus Methanofastidiosales</taxon>
        <taxon>Candidatus Methanofastidiosaceae</taxon>
        <taxon>Candidatus Methanofastidiosum</taxon>
    </lineage>
</organism>
<proteinExistence type="predicted"/>
<dbReference type="EMBL" id="LNGC01000022">
    <property type="protein sequence ID" value="KYC52505.1"/>
    <property type="molecule type" value="Genomic_DNA"/>
</dbReference>